<keyword evidence="2" id="KW-0472">Membrane</keyword>
<organism evidence="3 4">
    <name type="scientific">Nicotiana attenuata</name>
    <name type="common">Coyote tobacco</name>
    <dbReference type="NCBI Taxonomy" id="49451"/>
    <lineage>
        <taxon>Eukaryota</taxon>
        <taxon>Viridiplantae</taxon>
        <taxon>Streptophyta</taxon>
        <taxon>Embryophyta</taxon>
        <taxon>Tracheophyta</taxon>
        <taxon>Spermatophyta</taxon>
        <taxon>Magnoliopsida</taxon>
        <taxon>eudicotyledons</taxon>
        <taxon>Gunneridae</taxon>
        <taxon>Pentapetalae</taxon>
        <taxon>asterids</taxon>
        <taxon>lamiids</taxon>
        <taxon>Solanales</taxon>
        <taxon>Solanaceae</taxon>
        <taxon>Nicotianoideae</taxon>
        <taxon>Nicotianeae</taxon>
        <taxon>Nicotiana</taxon>
    </lineage>
</organism>
<keyword evidence="4" id="KW-1185">Reference proteome</keyword>
<dbReference type="Gramene" id="OIT23051">
    <property type="protein sequence ID" value="OIT23051"/>
    <property type="gene ID" value="A4A49_28849"/>
</dbReference>
<gene>
    <name evidence="3" type="ORF">A4A49_28849</name>
</gene>
<feature type="coiled-coil region" evidence="1">
    <location>
        <begin position="447"/>
        <end position="477"/>
    </location>
</feature>
<dbReference type="InterPro" id="IPR006927">
    <property type="entry name" value="DUF639"/>
</dbReference>
<proteinExistence type="predicted"/>
<evidence type="ECO:0000256" key="2">
    <source>
        <dbReference type="SAM" id="Phobius"/>
    </source>
</evidence>
<feature type="transmembrane region" description="Helical" evidence="2">
    <location>
        <begin position="608"/>
        <end position="641"/>
    </location>
</feature>
<dbReference type="EMBL" id="MJEQ01003353">
    <property type="protein sequence ID" value="OIT23051.1"/>
    <property type="molecule type" value="Genomic_DNA"/>
</dbReference>
<dbReference type="AlphaFoldDB" id="A0A1J6KJT5"/>
<dbReference type="Pfam" id="PF04842">
    <property type="entry name" value="DUF639"/>
    <property type="match status" value="1"/>
</dbReference>
<evidence type="ECO:0000313" key="3">
    <source>
        <dbReference type="EMBL" id="OIT23051.1"/>
    </source>
</evidence>
<reference evidence="3" key="1">
    <citation type="submission" date="2016-11" db="EMBL/GenBank/DDBJ databases">
        <title>The genome of Nicotiana attenuata.</title>
        <authorList>
            <person name="Xu S."/>
            <person name="Brockmoeller T."/>
            <person name="Gaquerel E."/>
            <person name="Navarro A."/>
            <person name="Kuhl H."/>
            <person name="Gase K."/>
            <person name="Ling Z."/>
            <person name="Zhou W."/>
            <person name="Kreitzer C."/>
            <person name="Stanke M."/>
            <person name="Tang H."/>
            <person name="Lyons E."/>
            <person name="Pandey P."/>
            <person name="Pandey S.P."/>
            <person name="Timmermann B."/>
            <person name="Baldwin I.T."/>
        </authorList>
    </citation>
    <scope>NUCLEOTIDE SEQUENCE [LARGE SCALE GENOMIC DNA]</scope>
    <source>
        <strain evidence="3">UT</strain>
    </source>
</reference>
<sequence>MFEQKLLGGAEPVVGLLAPPHIVPHQIILVMKLDASVDKIVHDFEAGWEPEMEGYSRKLVEFCCSKILIDMCSELEETISDGSFIRFTFDMMLAWEMPTSEEEEIHKESLAKEKEDKKVVSVMPQEQDDIPLFYSDILPFLVSHKPSAGEDAFLWLSTIVHLVADVVNGRFTFETLTAPTENRLHFPAYNLFLKEIIKCIKHLQKQATPTGVDMADDEVILHVEGTASSQRVVRHIGGTSWPGRLTLTNYALYFEESGVISYKDAIKLSLSEDFEQSVKPAATGPWGAQLFDKAIVYESSELEESVVLEFPEMTSSTRRDHWLALIKEVILLHRFLRKFKVDSPSGSQEMHARTILGIIRLHAAREMLRISPPIPKNFLIFDLLDELPKGDYVLEELAESLKKVDIGHRCSASSILRSLNISLLPVPSEAAKEIDDNSRLPVQNESVSSLESAIDQAREEAKEIEKAKATVEELKGEGMGNSVQVLMGLLKPFGRLVPYLQEVFSWERPLCSGIFMLTALLVIYTECVGKAISALLLGTVATMIWARQRGIIDKANKIVIYTGSDQTTIESIVSAQHGLRNVYDLVQSMNIILLKIWSILVSKAPKHAYLVMVVMVGAAVILAVVPFKFILMALTLCLFVATSKIGKYMQDEKVDRRLKEWWDSIPVVPVEFVEKLPDS</sequence>
<dbReference type="SMR" id="A0A1J6KJT5"/>
<dbReference type="PANTHER" id="PTHR31860:SF11">
    <property type="match status" value="1"/>
</dbReference>
<keyword evidence="2" id="KW-0812">Transmembrane</keyword>
<comment type="caution">
    <text evidence="3">The sequence shown here is derived from an EMBL/GenBank/DDBJ whole genome shotgun (WGS) entry which is preliminary data.</text>
</comment>
<protein>
    <submittedName>
        <fullName evidence="3">Uncharacterized protein</fullName>
    </submittedName>
</protein>
<accession>A0A1J6KJT5</accession>
<keyword evidence="1" id="KW-0175">Coiled coil</keyword>
<evidence type="ECO:0000256" key="1">
    <source>
        <dbReference type="SAM" id="Coils"/>
    </source>
</evidence>
<dbReference type="PANTHER" id="PTHR31860">
    <property type="entry name" value="HEAT-INDUCIBLE TRANSCRIPTION REPRESSOR (DUF639)-RELATED"/>
    <property type="match status" value="1"/>
</dbReference>
<evidence type="ECO:0000313" key="4">
    <source>
        <dbReference type="Proteomes" id="UP000187609"/>
    </source>
</evidence>
<dbReference type="STRING" id="49451.A0A1J6KJT5"/>
<keyword evidence="2" id="KW-1133">Transmembrane helix</keyword>
<dbReference type="OMA" id="MAKEHDG"/>
<dbReference type="Proteomes" id="UP000187609">
    <property type="component" value="Unassembled WGS sequence"/>
</dbReference>
<name>A0A1J6KJT5_NICAT</name>